<accession>A0A9P7GG73</accession>
<sequence>MNDTAITPTMIFSFQGTGVSFYGQPTDNLKLNYTFDGSRSRVAETNFTRGIPGKTGVRLWGVENIAATIHSVTLIPTAGQPILDYIVVTPFDYASLSEKILALDDTDSVIKYSGSWTSKSGDTLSGGLAYNDTRHGSTQAGDNFTISFNGANHYML</sequence>
<evidence type="ECO:0000313" key="2">
    <source>
        <dbReference type="Proteomes" id="UP000775547"/>
    </source>
</evidence>
<reference evidence="1" key="2">
    <citation type="submission" date="2021-10" db="EMBL/GenBank/DDBJ databases">
        <title>Phylogenomics reveals ancestral predisposition of the termite-cultivated fungus Termitomyces towards a domesticated lifestyle.</title>
        <authorList>
            <person name="Auxier B."/>
            <person name="Grum-Grzhimaylo A."/>
            <person name="Cardenas M.E."/>
            <person name="Lodge J.D."/>
            <person name="Laessoe T."/>
            <person name="Pedersen O."/>
            <person name="Smith M.E."/>
            <person name="Kuyper T.W."/>
            <person name="Franco-Molano E.A."/>
            <person name="Baroni T.J."/>
            <person name="Aanen D.K."/>
        </authorList>
    </citation>
    <scope>NUCLEOTIDE SEQUENCE</scope>
    <source>
        <strain evidence="1">AP01</strain>
        <tissue evidence="1">Mycelium</tissue>
    </source>
</reference>
<protein>
    <submittedName>
        <fullName evidence="1">Uncharacterized protein</fullName>
    </submittedName>
</protein>
<dbReference type="AlphaFoldDB" id="A0A9P7GG73"/>
<dbReference type="OrthoDB" id="2927144at2759"/>
<comment type="caution">
    <text evidence="1">The sequence shown here is derived from an EMBL/GenBank/DDBJ whole genome shotgun (WGS) entry which is preliminary data.</text>
</comment>
<gene>
    <name evidence="1" type="ORF">DXG03_002451</name>
</gene>
<organism evidence="1 2">
    <name type="scientific">Asterophora parasitica</name>
    <dbReference type="NCBI Taxonomy" id="117018"/>
    <lineage>
        <taxon>Eukaryota</taxon>
        <taxon>Fungi</taxon>
        <taxon>Dikarya</taxon>
        <taxon>Basidiomycota</taxon>
        <taxon>Agaricomycotina</taxon>
        <taxon>Agaricomycetes</taxon>
        <taxon>Agaricomycetidae</taxon>
        <taxon>Agaricales</taxon>
        <taxon>Tricholomatineae</taxon>
        <taxon>Lyophyllaceae</taxon>
        <taxon>Asterophora</taxon>
    </lineage>
</organism>
<proteinExistence type="predicted"/>
<keyword evidence="2" id="KW-1185">Reference proteome</keyword>
<dbReference type="Proteomes" id="UP000775547">
    <property type="component" value="Unassembled WGS sequence"/>
</dbReference>
<dbReference type="EMBL" id="JABCKV010000017">
    <property type="protein sequence ID" value="KAG5646765.1"/>
    <property type="molecule type" value="Genomic_DNA"/>
</dbReference>
<name>A0A9P7GG73_9AGAR</name>
<reference evidence="1" key="1">
    <citation type="submission" date="2020-07" db="EMBL/GenBank/DDBJ databases">
        <authorList>
            <person name="Nieuwenhuis M."/>
            <person name="Van De Peppel L.J.J."/>
        </authorList>
    </citation>
    <scope>NUCLEOTIDE SEQUENCE</scope>
    <source>
        <strain evidence="1">AP01</strain>
        <tissue evidence="1">Mycelium</tissue>
    </source>
</reference>
<evidence type="ECO:0000313" key="1">
    <source>
        <dbReference type="EMBL" id="KAG5646765.1"/>
    </source>
</evidence>